<accession>A0A8T1SKD4</accession>
<dbReference type="PROSITE" id="PS50835">
    <property type="entry name" value="IG_LIKE"/>
    <property type="match status" value="1"/>
</dbReference>
<dbReference type="Proteomes" id="UP000765507">
    <property type="component" value="Unassembled WGS sequence"/>
</dbReference>
<feature type="domain" description="Ig-like" evidence="3">
    <location>
        <begin position="7"/>
        <end position="116"/>
    </location>
</feature>
<dbReference type="GO" id="GO:0002764">
    <property type="term" value="P:immune response-regulating signaling pathway"/>
    <property type="evidence" value="ECO:0007669"/>
    <property type="project" value="TreeGrafter"/>
</dbReference>
<reference evidence="4 5" key="1">
    <citation type="journal article" date="2020" name="G3 (Bethesda)">
        <title>Draft Genome of the Common Snapping Turtle, Chelydra serpentina, a Model for Phenotypic Plasticity in Reptiles.</title>
        <authorList>
            <person name="Das D."/>
            <person name="Singh S.K."/>
            <person name="Bierstedt J."/>
            <person name="Erickson A."/>
            <person name="Galli G.L.J."/>
            <person name="Crossley D.A. 2nd"/>
            <person name="Rhen T."/>
        </authorList>
    </citation>
    <scope>NUCLEOTIDE SEQUENCE [LARGE SCALE GENOMIC DNA]</scope>
    <source>
        <strain evidence="4">KW</strain>
    </source>
</reference>
<dbReference type="SUPFAM" id="SSF48726">
    <property type="entry name" value="Immunoglobulin"/>
    <property type="match status" value="1"/>
</dbReference>
<evidence type="ECO:0000256" key="1">
    <source>
        <dbReference type="ARBA" id="ARBA00023157"/>
    </source>
</evidence>
<dbReference type="Gene3D" id="2.60.40.10">
    <property type="entry name" value="Immunoglobulins"/>
    <property type="match status" value="1"/>
</dbReference>
<evidence type="ECO:0000313" key="5">
    <source>
        <dbReference type="Proteomes" id="UP000765507"/>
    </source>
</evidence>
<organism evidence="4 5">
    <name type="scientific">Chelydra serpentina</name>
    <name type="common">Snapping turtle</name>
    <name type="synonym">Testudo serpentina</name>
    <dbReference type="NCBI Taxonomy" id="8475"/>
    <lineage>
        <taxon>Eukaryota</taxon>
        <taxon>Metazoa</taxon>
        <taxon>Chordata</taxon>
        <taxon>Craniata</taxon>
        <taxon>Vertebrata</taxon>
        <taxon>Euteleostomi</taxon>
        <taxon>Archelosauria</taxon>
        <taxon>Testudinata</taxon>
        <taxon>Testudines</taxon>
        <taxon>Cryptodira</taxon>
        <taxon>Durocryptodira</taxon>
        <taxon>Americhelydia</taxon>
        <taxon>Chelydroidea</taxon>
        <taxon>Chelydridae</taxon>
        <taxon>Chelydra</taxon>
    </lineage>
</organism>
<gene>
    <name evidence="4" type="ORF">G0U57_005461</name>
</gene>
<name>A0A8T1SKD4_CHESE</name>
<dbReference type="AlphaFoldDB" id="A0A8T1SKD4"/>
<proteinExistence type="predicted"/>
<comment type="caution">
    <text evidence="4">The sequence shown here is derived from an EMBL/GenBank/DDBJ whole genome shotgun (WGS) entry which is preliminary data.</text>
</comment>
<feature type="region of interest" description="Disordered" evidence="2">
    <location>
        <begin position="126"/>
        <end position="151"/>
    </location>
</feature>
<keyword evidence="5" id="KW-1185">Reference proteome</keyword>
<dbReference type="InterPro" id="IPR050412">
    <property type="entry name" value="Ig-like_Receptors_ImmuneReg"/>
</dbReference>
<evidence type="ECO:0000256" key="2">
    <source>
        <dbReference type="SAM" id="MobiDB-lite"/>
    </source>
</evidence>
<evidence type="ECO:0000313" key="4">
    <source>
        <dbReference type="EMBL" id="KAG6929596.1"/>
    </source>
</evidence>
<sequence length="151" mass="16498">SDPLPQPTLNVDPPLGVVREGGAVLLSCVVPVDAVHWRFHFYKDSVQIIPRDAGSEHSGVVYSTMETGGHLSNWSMLYIPQTTQKSAGEYACEYEEDVSGQWILSPKSEVVNVEVTGEILHHSKCPSNITKSSIHPKLPPTTGQKVPHSNL</sequence>
<dbReference type="InterPro" id="IPR036179">
    <property type="entry name" value="Ig-like_dom_sf"/>
</dbReference>
<dbReference type="EMBL" id="JAHGAV010000172">
    <property type="protein sequence ID" value="KAG6929596.1"/>
    <property type="molecule type" value="Genomic_DNA"/>
</dbReference>
<dbReference type="InterPro" id="IPR007110">
    <property type="entry name" value="Ig-like_dom"/>
</dbReference>
<dbReference type="SMART" id="SM00409">
    <property type="entry name" value="IG"/>
    <property type="match status" value="1"/>
</dbReference>
<feature type="compositionally biased region" description="Polar residues" evidence="2">
    <location>
        <begin position="141"/>
        <end position="151"/>
    </location>
</feature>
<dbReference type="PANTHER" id="PTHR11738">
    <property type="entry name" value="MHC CLASS I NK CELL RECEPTOR"/>
    <property type="match status" value="1"/>
</dbReference>
<dbReference type="InterPro" id="IPR013783">
    <property type="entry name" value="Ig-like_fold"/>
</dbReference>
<evidence type="ECO:0000259" key="3">
    <source>
        <dbReference type="PROSITE" id="PS50835"/>
    </source>
</evidence>
<feature type="non-terminal residue" evidence="4">
    <location>
        <position position="1"/>
    </location>
</feature>
<dbReference type="PANTHER" id="PTHR11738:SF186">
    <property type="entry name" value="OSTEOCLAST-ASSOCIATED IMMUNOGLOBULIN-LIKE RECEPTOR"/>
    <property type="match status" value="1"/>
</dbReference>
<dbReference type="InterPro" id="IPR003599">
    <property type="entry name" value="Ig_sub"/>
</dbReference>
<dbReference type="OrthoDB" id="6151406at2759"/>
<protein>
    <recommendedName>
        <fullName evidence="3">Ig-like domain-containing protein</fullName>
    </recommendedName>
</protein>
<keyword evidence="1" id="KW-1015">Disulfide bond</keyword>